<keyword evidence="1" id="KW-0472">Membrane</keyword>
<reference evidence="2 3" key="1">
    <citation type="submission" date="2022-12" db="EMBL/GenBank/DDBJ databases">
        <title>Chromosome-level genome of Tegillarca granosa.</title>
        <authorList>
            <person name="Kim J."/>
        </authorList>
    </citation>
    <scope>NUCLEOTIDE SEQUENCE [LARGE SCALE GENOMIC DNA]</scope>
    <source>
        <strain evidence="2">Teg-2019</strain>
        <tissue evidence="2">Adductor muscle</tissue>
    </source>
</reference>
<proteinExistence type="predicted"/>
<evidence type="ECO:0000313" key="3">
    <source>
        <dbReference type="Proteomes" id="UP001217089"/>
    </source>
</evidence>
<name>A0ABQ9EM01_TEGGR</name>
<keyword evidence="1" id="KW-0812">Transmembrane</keyword>
<dbReference type="EMBL" id="JARBDR010000903">
    <property type="protein sequence ID" value="KAJ8304585.1"/>
    <property type="molecule type" value="Genomic_DNA"/>
</dbReference>
<keyword evidence="3" id="KW-1185">Reference proteome</keyword>
<evidence type="ECO:0000313" key="2">
    <source>
        <dbReference type="EMBL" id="KAJ8304585.1"/>
    </source>
</evidence>
<comment type="caution">
    <text evidence="2">The sequence shown here is derived from an EMBL/GenBank/DDBJ whole genome shotgun (WGS) entry which is preliminary data.</text>
</comment>
<evidence type="ECO:0000256" key="1">
    <source>
        <dbReference type="SAM" id="Phobius"/>
    </source>
</evidence>
<protein>
    <submittedName>
        <fullName evidence="2">Uncharacterized protein</fullName>
    </submittedName>
</protein>
<feature type="transmembrane region" description="Helical" evidence="1">
    <location>
        <begin position="122"/>
        <end position="143"/>
    </location>
</feature>
<sequence length="168" mass="19070">MSEYEEILLDLHQFGSFQRRVFLLVSLFDLPSAWSMILPVYIGGNPGWTCPVAENYTDDKNISSKSLNFNIDTCSADDSICEGLSFNKDFTSILTEVKKKHNVGVGRILRDLHQFRSFQRRVFILVSLFDLPSAWSMILPVFIGENTGWKFPVAGNYTDDKNISSKTS</sequence>
<accession>A0ABQ9EM01</accession>
<dbReference type="Proteomes" id="UP001217089">
    <property type="component" value="Unassembled WGS sequence"/>
</dbReference>
<keyword evidence="1" id="KW-1133">Transmembrane helix</keyword>
<feature type="transmembrane region" description="Helical" evidence="1">
    <location>
        <begin position="21"/>
        <end position="42"/>
    </location>
</feature>
<organism evidence="2 3">
    <name type="scientific">Tegillarca granosa</name>
    <name type="common">Malaysian cockle</name>
    <name type="synonym">Anadara granosa</name>
    <dbReference type="NCBI Taxonomy" id="220873"/>
    <lineage>
        <taxon>Eukaryota</taxon>
        <taxon>Metazoa</taxon>
        <taxon>Spiralia</taxon>
        <taxon>Lophotrochozoa</taxon>
        <taxon>Mollusca</taxon>
        <taxon>Bivalvia</taxon>
        <taxon>Autobranchia</taxon>
        <taxon>Pteriomorphia</taxon>
        <taxon>Arcoida</taxon>
        <taxon>Arcoidea</taxon>
        <taxon>Arcidae</taxon>
        <taxon>Tegillarca</taxon>
    </lineage>
</organism>
<gene>
    <name evidence="2" type="ORF">KUTeg_018168</name>
</gene>